<evidence type="ECO:0000256" key="8">
    <source>
        <dbReference type="ARBA" id="ARBA00023306"/>
    </source>
</evidence>
<dbReference type="Proteomes" id="UP001283361">
    <property type="component" value="Unassembled WGS sequence"/>
</dbReference>
<dbReference type="PANTHER" id="PTHR45884:SF2">
    <property type="entry name" value="N-ACETYLTRANSFERASE ECO"/>
    <property type="match status" value="1"/>
</dbReference>
<feature type="compositionally biased region" description="Polar residues" evidence="10">
    <location>
        <begin position="228"/>
        <end position="242"/>
    </location>
</feature>
<evidence type="ECO:0000259" key="11">
    <source>
        <dbReference type="Pfam" id="PF13878"/>
    </source>
</evidence>
<feature type="region of interest" description="Disordered" evidence="10">
    <location>
        <begin position="215"/>
        <end position="242"/>
    </location>
</feature>
<dbReference type="Pfam" id="PF13880">
    <property type="entry name" value="Acetyltransf_13"/>
    <property type="match status" value="1"/>
</dbReference>
<gene>
    <name evidence="13" type="ORF">RRG08_057044</name>
</gene>
<protein>
    <recommendedName>
        <fullName evidence="15">N-acetyltransferase ESCO2</fullName>
    </recommendedName>
</protein>
<keyword evidence="8" id="KW-0131">Cell cycle</keyword>
<dbReference type="AlphaFoldDB" id="A0AAE0Z6H0"/>
<dbReference type="GO" id="GO:0005634">
    <property type="term" value="C:nucleus"/>
    <property type="evidence" value="ECO:0007669"/>
    <property type="project" value="UniProtKB-SubCell"/>
</dbReference>
<evidence type="ECO:0000256" key="7">
    <source>
        <dbReference type="ARBA" id="ARBA00023242"/>
    </source>
</evidence>
<name>A0AAE0Z6H0_9GAST</name>
<feature type="domain" description="N-acetyltransferase ESCO zinc-finger" evidence="11">
    <location>
        <begin position="525"/>
        <end position="564"/>
    </location>
</feature>
<feature type="region of interest" description="Disordered" evidence="10">
    <location>
        <begin position="287"/>
        <end position="329"/>
    </location>
</feature>
<dbReference type="GO" id="GO:0008270">
    <property type="term" value="F:zinc ion binding"/>
    <property type="evidence" value="ECO:0007669"/>
    <property type="project" value="UniProtKB-KW"/>
</dbReference>
<feature type="domain" description="N-acetyltransferase ESCO acetyl-transferase" evidence="12">
    <location>
        <begin position="680"/>
        <end position="732"/>
    </location>
</feature>
<dbReference type="PANTHER" id="PTHR45884">
    <property type="entry name" value="N-ACETYLTRANSFERASE ECO"/>
    <property type="match status" value="1"/>
</dbReference>
<feature type="region of interest" description="Disordered" evidence="10">
    <location>
        <begin position="434"/>
        <end position="470"/>
    </location>
</feature>
<comment type="similarity">
    <text evidence="2">Belongs to the acetyltransferase family. ECO subfamily.</text>
</comment>
<comment type="caution">
    <text evidence="13">The sequence shown here is derived from an EMBL/GenBank/DDBJ whole genome shotgun (WGS) entry which is preliminary data.</text>
</comment>
<reference evidence="13" key="1">
    <citation type="journal article" date="2023" name="G3 (Bethesda)">
        <title>A reference genome for the long-term kleptoplast-retaining sea slug Elysia crispata morphotype clarki.</title>
        <authorList>
            <person name="Eastman K.E."/>
            <person name="Pendleton A.L."/>
            <person name="Shaikh M.A."/>
            <person name="Suttiyut T."/>
            <person name="Ogas R."/>
            <person name="Tomko P."/>
            <person name="Gavelis G."/>
            <person name="Widhalm J.R."/>
            <person name="Wisecaver J.H."/>
        </authorList>
    </citation>
    <scope>NUCLEOTIDE SEQUENCE</scope>
    <source>
        <strain evidence="13">ECLA1</strain>
    </source>
</reference>
<feature type="region of interest" description="Disordered" evidence="10">
    <location>
        <begin position="363"/>
        <end position="406"/>
    </location>
</feature>
<feature type="region of interest" description="Disordered" evidence="10">
    <location>
        <begin position="1"/>
        <end position="44"/>
    </location>
</feature>
<dbReference type="InterPro" id="IPR028005">
    <property type="entry name" value="AcTrfase_ESCO_Znf_dom"/>
</dbReference>
<keyword evidence="6" id="KW-0862">Zinc</keyword>
<dbReference type="GO" id="GO:0061733">
    <property type="term" value="F:protein-lysine-acetyltransferase activity"/>
    <property type="evidence" value="ECO:0007669"/>
    <property type="project" value="TreeGrafter"/>
</dbReference>
<dbReference type="GO" id="GO:0007064">
    <property type="term" value="P:mitotic sister chromatid cohesion"/>
    <property type="evidence" value="ECO:0007669"/>
    <property type="project" value="TreeGrafter"/>
</dbReference>
<keyword evidence="9" id="KW-0012">Acyltransferase</keyword>
<keyword evidence="4" id="KW-0479">Metal-binding</keyword>
<keyword evidence="14" id="KW-1185">Reference proteome</keyword>
<keyword evidence="5" id="KW-0863">Zinc-finger</keyword>
<dbReference type="GO" id="GO:0000785">
    <property type="term" value="C:chromatin"/>
    <property type="evidence" value="ECO:0007669"/>
    <property type="project" value="TreeGrafter"/>
</dbReference>
<evidence type="ECO:0000256" key="6">
    <source>
        <dbReference type="ARBA" id="ARBA00022833"/>
    </source>
</evidence>
<evidence type="ECO:0000256" key="4">
    <source>
        <dbReference type="ARBA" id="ARBA00022723"/>
    </source>
</evidence>
<evidence type="ECO:0000256" key="9">
    <source>
        <dbReference type="ARBA" id="ARBA00023315"/>
    </source>
</evidence>
<keyword evidence="7" id="KW-0539">Nucleus</keyword>
<evidence type="ECO:0000313" key="14">
    <source>
        <dbReference type="Proteomes" id="UP001283361"/>
    </source>
</evidence>
<evidence type="ECO:0008006" key="15">
    <source>
        <dbReference type="Google" id="ProtNLM"/>
    </source>
</evidence>
<comment type="subcellular location">
    <subcellularLocation>
        <location evidence="1">Nucleus</location>
    </subcellularLocation>
</comment>
<dbReference type="InterPro" id="IPR028009">
    <property type="entry name" value="ESCO_Acetyltransf_dom"/>
</dbReference>
<evidence type="ECO:0000313" key="13">
    <source>
        <dbReference type="EMBL" id="KAK3763623.1"/>
    </source>
</evidence>
<evidence type="ECO:0000256" key="3">
    <source>
        <dbReference type="ARBA" id="ARBA00022679"/>
    </source>
</evidence>
<feature type="region of interest" description="Disordered" evidence="10">
    <location>
        <begin position="498"/>
        <end position="520"/>
    </location>
</feature>
<sequence>MPSASKRKQMLSLESAPSPKKGKFEITSHSLASSPIKGPLQDHIETNSPTFVAKCFYGLKKSNRGNSVQQNTPKKNTYTRISGTNSAKKEDQQNKIDSFYGRVEQLMTEMIAESPVKQRLFETCSRAEFQKLYNSEYKKLEDLVRKESIRMTRRTSRIVHSQSEESDIDECESSDDEKIFEVNNSALDIESEEEDAENNLPQNLQAEVVETTSQNCNHTPVGKKLPEQNANKTDSIDTNSQNSEKRFFKTRTPVDNSKMYGIVRGKGFNLKVVPKTLQALFDKKAKKAQQKKCSPQSTCKKVTGSPRLSGPEKPFGKAGSESDRTSTDSAVVLSPPAGFWFAPGFLSPEKDLEDQSPENEILDEADSHTNGGLSLNKSNKITYQRTPLPKKSIRGQGDLNHDLESSVDSASLSGSIDLLPCEQPAVVAAGSEDLFSSQGNSPSEEANMYDHKKSMKSTSKDNLPSPMAEGNVSEMEANRSGHCGRKLFPVFMRRSARLASTPAQSKRSPASKAVIASPKDPNQEQMILDAGQKRFGATQCPVCSMVYCHADPEDEAAHSKFHKRLLEVLKYPGWKNPRVLQEYPEDLGKVIMVMVDDPKHMRKKVDEVNQVMARELGFPDNPNSFVNRQQKVFLYVYEKEIAGCCVAEPIKQGYRILPGDMDKTETSGLRPWRCSDTPEAAFVGISRLWVSAGRRKSGVATKLVDCVRQWFDYGTLTPHHRLAFSDPTPDGHFASNGSEKQFCLFQAIFVYLKKDD</sequence>
<proteinExistence type="inferred from homology"/>
<dbReference type="Pfam" id="PF13878">
    <property type="entry name" value="zf-C2H2_3"/>
    <property type="match status" value="1"/>
</dbReference>
<organism evidence="13 14">
    <name type="scientific">Elysia crispata</name>
    <name type="common">lettuce slug</name>
    <dbReference type="NCBI Taxonomy" id="231223"/>
    <lineage>
        <taxon>Eukaryota</taxon>
        <taxon>Metazoa</taxon>
        <taxon>Spiralia</taxon>
        <taxon>Lophotrochozoa</taxon>
        <taxon>Mollusca</taxon>
        <taxon>Gastropoda</taxon>
        <taxon>Heterobranchia</taxon>
        <taxon>Euthyneura</taxon>
        <taxon>Panpulmonata</taxon>
        <taxon>Sacoglossa</taxon>
        <taxon>Placobranchoidea</taxon>
        <taxon>Plakobranchidae</taxon>
        <taxon>Elysia</taxon>
    </lineage>
</organism>
<evidence type="ECO:0000256" key="5">
    <source>
        <dbReference type="ARBA" id="ARBA00022771"/>
    </source>
</evidence>
<evidence type="ECO:0000256" key="10">
    <source>
        <dbReference type="SAM" id="MobiDB-lite"/>
    </source>
</evidence>
<evidence type="ECO:0000256" key="2">
    <source>
        <dbReference type="ARBA" id="ARBA00005816"/>
    </source>
</evidence>
<feature type="compositionally biased region" description="Polar residues" evidence="10">
    <location>
        <begin position="368"/>
        <end position="385"/>
    </location>
</feature>
<accession>A0AAE0Z6H0</accession>
<feature type="compositionally biased region" description="Polar residues" evidence="10">
    <location>
        <begin position="434"/>
        <end position="444"/>
    </location>
</feature>
<evidence type="ECO:0000256" key="1">
    <source>
        <dbReference type="ARBA" id="ARBA00004123"/>
    </source>
</evidence>
<keyword evidence="3" id="KW-0808">Transferase</keyword>
<dbReference type="EMBL" id="JAWDGP010004530">
    <property type="protein sequence ID" value="KAK3763623.1"/>
    <property type="molecule type" value="Genomic_DNA"/>
</dbReference>
<evidence type="ECO:0000259" key="12">
    <source>
        <dbReference type="Pfam" id="PF13880"/>
    </source>
</evidence>